<dbReference type="OrthoDB" id="4762429at2"/>
<dbReference type="AlphaFoldDB" id="A0A2S1SLP1"/>
<dbReference type="Proteomes" id="UP000244937">
    <property type="component" value="Chromosome"/>
</dbReference>
<evidence type="ECO:0000313" key="2">
    <source>
        <dbReference type="EMBL" id="AWI27318.1"/>
    </source>
</evidence>
<organism evidence="2 3">
    <name type="scientific">Flavobacterium pallidum</name>
    <dbReference type="NCBI Taxonomy" id="2172098"/>
    <lineage>
        <taxon>Bacteria</taxon>
        <taxon>Pseudomonadati</taxon>
        <taxon>Bacteroidota</taxon>
        <taxon>Flavobacteriia</taxon>
        <taxon>Flavobacteriales</taxon>
        <taxon>Flavobacteriaceae</taxon>
        <taxon>Flavobacterium</taxon>
    </lineage>
</organism>
<dbReference type="Gene3D" id="1.10.260.40">
    <property type="entry name" value="lambda repressor-like DNA-binding domains"/>
    <property type="match status" value="1"/>
</dbReference>
<dbReference type="InterPro" id="IPR010982">
    <property type="entry name" value="Lambda_DNA-bd_dom_sf"/>
</dbReference>
<protein>
    <recommendedName>
        <fullName evidence="1">Bacteriophage Mx8 p63 C-terminal domain-containing protein</fullName>
    </recommendedName>
</protein>
<dbReference type="InterPro" id="IPR059216">
    <property type="entry name" value="LeuA_carph_isopro_dom"/>
</dbReference>
<name>A0A2S1SLP1_9FLAO</name>
<accession>A0A2S1SLP1</accession>
<dbReference type="NCBIfam" id="NF046037">
    <property type="entry name" value="carphisopro"/>
    <property type="match status" value="1"/>
</dbReference>
<proteinExistence type="predicted"/>
<reference evidence="2 3" key="1">
    <citation type="submission" date="2018-05" db="EMBL/GenBank/DDBJ databases">
        <title>Genome sequencing of Flavobacterium sp. HYN0049.</title>
        <authorList>
            <person name="Yi H."/>
            <person name="Baek C."/>
        </authorList>
    </citation>
    <scope>NUCLEOTIDE SEQUENCE [LARGE SCALE GENOMIC DNA]</scope>
    <source>
        <strain evidence="2 3">HYN0049</strain>
    </source>
</reference>
<dbReference type="GO" id="GO:0003677">
    <property type="term" value="F:DNA binding"/>
    <property type="evidence" value="ECO:0007669"/>
    <property type="project" value="InterPro"/>
</dbReference>
<dbReference type="KEGG" id="fpal:HYN49_13410"/>
<dbReference type="InterPro" id="IPR018874">
    <property type="entry name" value="Phage_Mx8_p63_C"/>
</dbReference>
<feature type="domain" description="Bacteriophage Mx8 p63 C-terminal" evidence="1">
    <location>
        <begin position="241"/>
        <end position="327"/>
    </location>
</feature>
<keyword evidence="3" id="KW-1185">Reference proteome</keyword>
<sequence>MNTAQKIIAKFGGQVNVAELIGKGQSTVAYWAKTGVIPIKWRANLLQIASEKGISLSSTDFDTTIQIINDKNELETQKASHFGALTLGNEEIPCYVLESGERIFSLKGVVVALTGVEGGQLAEYIKVKSIRSYLPEDLIPAENGQIPALLNFDTGAASFAKTAIGVPVERFMDICIAYSTALQESDKKDGMVKLTDRQKEIAERANSFLRACAKTGIIALVDEATGYQYDRPIDALQFKLNLFLAEELRKWEKTFPDQLWVEFGRLTNWKGSLQQRPKYWGKLVNELVYSYLDKDVYEWLNKNVPTPTKSGISYHRWLTEQYGLKKLLEHIWQLVGMASACTTMEELRRKMAEKYGRIPIQLSLFVPPH</sequence>
<evidence type="ECO:0000313" key="3">
    <source>
        <dbReference type="Proteomes" id="UP000244937"/>
    </source>
</evidence>
<dbReference type="EMBL" id="CP029187">
    <property type="protein sequence ID" value="AWI27318.1"/>
    <property type="molecule type" value="Genomic_DNA"/>
</dbReference>
<dbReference type="Pfam" id="PF10546">
    <property type="entry name" value="P63C"/>
    <property type="match status" value="1"/>
</dbReference>
<gene>
    <name evidence="2" type="ORF">HYN49_13410</name>
</gene>
<evidence type="ECO:0000259" key="1">
    <source>
        <dbReference type="Pfam" id="PF10546"/>
    </source>
</evidence>